<dbReference type="Pfam" id="PF13649">
    <property type="entry name" value="Methyltransf_25"/>
    <property type="match status" value="1"/>
</dbReference>
<protein>
    <submittedName>
        <fullName evidence="4">Class I SAM-dependent methyltransferase</fullName>
        <ecNumber evidence="4">2.1.-.-</ecNumber>
    </submittedName>
</protein>
<proteinExistence type="predicted"/>
<evidence type="ECO:0000313" key="5">
    <source>
        <dbReference type="Proteomes" id="UP001305521"/>
    </source>
</evidence>
<dbReference type="RefSeq" id="WP_318650051.1">
    <property type="nucleotide sequence ID" value="NZ_CP137852.1"/>
</dbReference>
<keyword evidence="1 4" id="KW-0489">Methyltransferase</keyword>
<evidence type="ECO:0000259" key="3">
    <source>
        <dbReference type="Pfam" id="PF13649"/>
    </source>
</evidence>
<dbReference type="GO" id="GO:0008168">
    <property type="term" value="F:methyltransferase activity"/>
    <property type="evidence" value="ECO:0007669"/>
    <property type="project" value="UniProtKB-KW"/>
</dbReference>
<dbReference type="SUPFAM" id="SSF53335">
    <property type="entry name" value="S-adenosyl-L-methionine-dependent methyltransferases"/>
    <property type="match status" value="1"/>
</dbReference>
<dbReference type="PANTHER" id="PTHR43861:SF1">
    <property type="entry name" value="TRANS-ACONITATE 2-METHYLTRANSFERASE"/>
    <property type="match status" value="1"/>
</dbReference>
<dbReference type="InterPro" id="IPR041698">
    <property type="entry name" value="Methyltransf_25"/>
</dbReference>
<dbReference type="EMBL" id="CP137852">
    <property type="protein sequence ID" value="WPB86074.1"/>
    <property type="molecule type" value="Genomic_DNA"/>
</dbReference>
<gene>
    <name evidence="4" type="ORF">R9Z33_04195</name>
</gene>
<evidence type="ECO:0000256" key="1">
    <source>
        <dbReference type="ARBA" id="ARBA00022603"/>
    </source>
</evidence>
<organism evidence="4 5">
    <name type="scientific">Sediminicoccus rosea</name>
    <dbReference type="NCBI Taxonomy" id="1225128"/>
    <lineage>
        <taxon>Bacteria</taxon>
        <taxon>Pseudomonadati</taxon>
        <taxon>Pseudomonadota</taxon>
        <taxon>Alphaproteobacteria</taxon>
        <taxon>Acetobacterales</taxon>
        <taxon>Roseomonadaceae</taxon>
        <taxon>Sediminicoccus</taxon>
    </lineage>
</organism>
<dbReference type="InterPro" id="IPR029063">
    <property type="entry name" value="SAM-dependent_MTases_sf"/>
</dbReference>
<keyword evidence="2 4" id="KW-0808">Transferase</keyword>
<dbReference type="PANTHER" id="PTHR43861">
    <property type="entry name" value="TRANS-ACONITATE 2-METHYLTRANSFERASE-RELATED"/>
    <property type="match status" value="1"/>
</dbReference>
<accession>A0ABZ0PK16</accession>
<feature type="domain" description="Methyltransferase" evidence="3">
    <location>
        <begin position="152"/>
        <end position="245"/>
    </location>
</feature>
<name>A0ABZ0PK16_9PROT</name>
<evidence type="ECO:0000313" key="4">
    <source>
        <dbReference type="EMBL" id="WPB86074.1"/>
    </source>
</evidence>
<dbReference type="GO" id="GO:0032259">
    <property type="term" value="P:methylation"/>
    <property type="evidence" value="ECO:0007669"/>
    <property type="project" value="UniProtKB-KW"/>
</dbReference>
<dbReference type="Proteomes" id="UP001305521">
    <property type="component" value="Chromosome"/>
</dbReference>
<dbReference type="Gene3D" id="3.40.50.150">
    <property type="entry name" value="Vaccinia Virus protein VP39"/>
    <property type="match status" value="1"/>
</dbReference>
<dbReference type="EC" id="2.1.-.-" evidence="4"/>
<keyword evidence="5" id="KW-1185">Reference proteome</keyword>
<sequence>MPGEPVTREAVILGYRMLLGRDPENEDVIANALAAWPDLQSFGKALATCAEFGLRHGSNLHALPSLDAGSNLVETEADADTLALMAAKVGGYWTRAGETAPHWSVLTEERFLPHNIANNLEAFYAAGAWDAQVVEATLGRIGRSVGQFRHCVDYGCGVGRVTLQLARRFPQVTGLDISGPHLHLARETFRAAGLGHVTLTQVMPERLMPVESCDLWFSRIVLQHCPPPVTMNILRQAFRALETGGVAIFQLPVWLQGYQFDIASYLAGTPGADMEMHAIPQRAILELADWHGLVLRDLREDSFLIGRPGGALSNTFTFEKLR</sequence>
<dbReference type="CDD" id="cd02440">
    <property type="entry name" value="AdoMet_MTases"/>
    <property type="match status" value="1"/>
</dbReference>
<evidence type="ECO:0000256" key="2">
    <source>
        <dbReference type="ARBA" id="ARBA00022679"/>
    </source>
</evidence>
<reference evidence="4 5" key="1">
    <citation type="submission" date="2023-11" db="EMBL/GenBank/DDBJ databases">
        <title>Arctic aerobic anoxygenic photoheterotroph Sediminicoccus rosea KRV36 adapts its photosynthesis to long days of polar summer.</title>
        <authorList>
            <person name="Tomasch J."/>
            <person name="Kopejtka K."/>
            <person name="Bily T."/>
            <person name="Gardiner A.T."/>
            <person name="Gardian Z."/>
            <person name="Shivaramu S."/>
            <person name="Koblizek M."/>
            <person name="Engelhardt F."/>
            <person name="Kaftan D."/>
        </authorList>
    </citation>
    <scope>NUCLEOTIDE SEQUENCE [LARGE SCALE GENOMIC DNA]</scope>
    <source>
        <strain evidence="4 5">R-30</strain>
    </source>
</reference>